<dbReference type="InterPro" id="IPR009444">
    <property type="entry name" value="Conjugal_tfr_TraD_a-type"/>
</dbReference>
<evidence type="ECO:0000313" key="2">
    <source>
        <dbReference type="Proteomes" id="UP000033556"/>
    </source>
</evidence>
<name>A0A0F3N412_RICAM</name>
<keyword evidence="2" id="KW-1185">Reference proteome</keyword>
<protein>
    <submittedName>
        <fullName evidence="1">Conjugal transfer TraD family protein</fullName>
    </submittedName>
</protein>
<sequence length="65" mass="7512">MDNVIKQRLKLQQQKAKIITEEAKLKIIERQVCTRRLIELGGLIAKAKLVVPYGKFITLCNNVKY</sequence>
<reference evidence="1 2" key="1">
    <citation type="submission" date="2015-01" db="EMBL/GenBank/DDBJ databases">
        <title>Genome Sequencing of Rickettsiales.</title>
        <authorList>
            <person name="Daugherty S.C."/>
            <person name="Su Q."/>
            <person name="Abolude K."/>
            <person name="Beier-Sexton M."/>
            <person name="Carlyon J.A."/>
            <person name="Carter R."/>
            <person name="Day N.P."/>
            <person name="Dumler S.J."/>
            <person name="Dyachenko V."/>
            <person name="Godinez A."/>
            <person name="Kurtti T.J."/>
            <person name="Lichay M."/>
            <person name="Mullins K.E."/>
            <person name="Ott S."/>
            <person name="Pappas-Brown V."/>
            <person name="Paris D.H."/>
            <person name="Patel P."/>
            <person name="Richards A.L."/>
            <person name="Sadzewicz L."/>
            <person name="Sears K."/>
            <person name="Seidman D."/>
            <person name="Sengamalay N."/>
            <person name="Stenos J."/>
            <person name="Tallon L.J."/>
            <person name="Vincent G."/>
            <person name="Fraser C.M."/>
            <person name="Munderloh U."/>
            <person name="Dunning-Hotopp J.C."/>
        </authorList>
    </citation>
    <scope>NUCLEOTIDE SEQUENCE [LARGE SCALE GENOMIC DNA]</scope>
    <source>
        <strain evidence="1 2">Ac/Pa</strain>
    </source>
</reference>
<dbReference type="Proteomes" id="UP000033556">
    <property type="component" value="Unassembled WGS sequence"/>
</dbReference>
<dbReference type="AlphaFoldDB" id="A0A0F3N412"/>
<comment type="caution">
    <text evidence="1">The sequence shown here is derived from an EMBL/GenBank/DDBJ whole genome shotgun (WGS) entry which is preliminary data.</text>
</comment>
<accession>A0A0F3N412</accession>
<dbReference type="PATRIC" id="fig|1359164.3.peg.1522"/>
<dbReference type="EMBL" id="LANR01000001">
    <property type="protein sequence ID" value="KJV62506.1"/>
    <property type="molecule type" value="Genomic_DNA"/>
</dbReference>
<dbReference type="Pfam" id="PF06412">
    <property type="entry name" value="TraD"/>
    <property type="match status" value="1"/>
</dbReference>
<organism evidence="1 2">
    <name type="scientific">Rickettsia amblyommatis str. Ac/Pa</name>
    <dbReference type="NCBI Taxonomy" id="1359164"/>
    <lineage>
        <taxon>Bacteria</taxon>
        <taxon>Pseudomonadati</taxon>
        <taxon>Pseudomonadota</taxon>
        <taxon>Alphaproteobacteria</taxon>
        <taxon>Rickettsiales</taxon>
        <taxon>Rickettsiaceae</taxon>
        <taxon>Rickettsieae</taxon>
        <taxon>Rickettsia</taxon>
        <taxon>spotted fever group</taxon>
    </lineage>
</organism>
<evidence type="ECO:0000313" key="1">
    <source>
        <dbReference type="EMBL" id="KJV62506.1"/>
    </source>
</evidence>
<proteinExistence type="predicted"/>
<gene>
    <name evidence="1" type="ORF">APHACPA_1535</name>
</gene>